<feature type="region of interest" description="Disordered" evidence="5">
    <location>
        <begin position="12"/>
        <end position="45"/>
    </location>
</feature>
<keyword evidence="3 6" id="KW-1133">Transmembrane helix</keyword>
<evidence type="ECO:0000256" key="6">
    <source>
        <dbReference type="SAM" id="Phobius"/>
    </source>
</evidence>
<dbReference type="AlphaFoldDB" id="A0A8T0G828"/>
<gene>
    <name evidence="8" type="ORF">KC19_12G151200</name>
</gene>
<reference evidence="8" key="1">
    <citation type="submission" date="2020-06" db="EMBL/GenBank/DDBJ databases">
        <title>WGS assembly of Ceratodon purpureus strain R40.</title>
        <authorList>
            <person name="Carey S.B."/>
            <person name="Jenkins J."/>
            <person name="Shu S."/>
            <person name="Lovell J.T."/>
            <person name="Sreedasyam A."/>
            <person name="Maumus F."/>
            <person name="Tiley G.P."/>
            <person name="Fernandez-Pozo N."/>
            <person name="Barry K."/>
            <person name="Chen C."/>
            <person name="Wang M."/>
            <person name="Lipzen A."/>
            <person name="Daum C."/>
            <person name="Saski C.A."/>
            <person name="Payton A.C."/>
            <person name="Mcbreen J.C."/>
            <person name="Conrad R.E."/>
            <person name="Kollar L.M."/>
            <person name="Olsson S."/>
            <person name="Huttunen S."/>
            <person name="Landis J.B."/>
            <person name="Wickett N.J."/>
            <person name="Johnson M.G."/>
            <person name="Rensing S.A."/>
            <person name="Grimwood J."/>
            <person name="Schmutz J."/>
            <person name="Mcdaniel S.F."/>
        </authorList>
    </citation>
    <scope>NUCLEOTIDE SEQUENCE</scope>
    <source>
        <strain evidence="8">R40</strain>
    </source>
</reference>
<comment type="caution">
    <text evidence="8">The sequence shown here is derived from an EMBL/GenBank/DDBJ whole genome shotgun (WGS) entry which is preliminary data.</text>
</comment>
<dbReference type="GO" id="GO:0098542">
    <property type="term" value="P:defense response to other organism"/>
    <property type="evidence" value="ECO:0007669"/>
    <property type="project" value="InterPro"/>
</dbReference>
<feature type="transmembrane region" description="Helical" evidence="6">
    <location>
        <begin position="89"/>
        <end position="115"/>
    </location>
</feature>
<dbReference type="Pfam" id="PF03168">
    <property type="entry name" value="LEA_2"/>
    <property type="match status" value="1"/>
</dbReference>
<name>A0A8T0G828_CERPU</name>
<keyword evidence="4 6" id="KW-0472">Membrane</keyword>
<keyword evidence="9" id="KW-1185">Reference proteome</keyword>
<dbReference type="InterPro" id="IPR004864">
    <property type="entry name" value="LEA_2"/>
</dbReference>
<evidence type="ECO:0000313" key="9">
    <source>
        <dbReference type="Proteomes" id="UP000822688"/>
    </source>
</evidence>
<organism evidence="8 9">
    <name type="scientific">Ceratodon purpureus</name>
    <name type="common">Fire moss</name>
    <name type="synonym">Dicranum purpureum</name>
    <dbReference type="NCBI Taxonomy" id="3225"/>
    <lineage>
        <taxon>Eukaryota</taxon>
        <taxon>Viridiplantae</taxon>
        <taxon>Streptophyta</taxon>
        <taxon>Embryophyta</taxon>
        <taxon>Bryophyta</taxon>
        <taxon>Bryophytina</taxon>
        <taxon>Bryopsida</taxon>
        <taxon>Dicranidae</taxon>
        <taxon>Pseudoditrichales</taxon>
        <taxon>Ditrichaceae</taxon>
        <taxon>Ceratodon</taxon>
    </lineage>
</organism>
<dbReference type="PANTHER" id="PTHR31234:SF2">
    <property type="entry name" value="OS05G0199100 PROTEIN"/>
    <property type="match status" value="1"/>
</dbReference>
<evidence type="ECO:0000256" key="2">
    <source>
        <dbReference type="ARBA" id="ARBA00022692"/>
    </source>
</evidence>
<feature type="compositionally biased region" description="Polar residues" evidence="5">
    <location>
        <begin position="15"/>
        <end position="38"/>
    </location>
</feature>
<evidence type="ECO:0000256" key="4">
    <source>
        <dbReference type="ARBA" id="ARBA00023136"/>
    </source>
</evidence>
<dbReference type="InterPro" id="IPR044839">
    <property type="entry name" value="NDR1-like"/>
</dbReference>
<evidence type="ECO:0000256" key="1">
    <source>
        <dbReference type="ARBA" id="ARBA00004167"/>
    </source>
</evidence>
<dbReference type="Proteomes" id="UP000822688">
    <property type="component" value="Chromosome 12"/>
</dbReference>
<comment type="subcellular location">
    <subcellularLocation>
        <location evidence="1">Membrane</location>
        <topology evidence="1">Single-pass membrane protein</topology>
    </subcellularLocation>
</comment>
<evidence type="ECO:0000256" key="5">
    <source>
        <dbReference type="SAM" id="MobiDB-lite"/>
    </source>
</evidence>
<evidence type="ECO:0000313" key="8">
    <source>
        <dbReference type="EMBL" id="KAG0555190.1"/>
    </source>
</evidence>
<dbReference type="PANTHER" id="PTHR31234">
    <property type="entry name" value="LATE EMBRYOGENESIS ABUNDANT (LEA) HYDROXYPROLINE-RICH GLYCOPROTEIN FAMILY"/>
    <property type="match status" value="1"/>
</dbReference>
<proteinExistence type="predicted"/>
<accession>A0A8T0G828</accession>
<dbReference type="EMBL" id="CM026433">
    <property type="protein sequence ID" value="KAG0555190.1"/>
    <property type="molecule type" value="Genomic_DNA"/>
</dbReference>
<evidence type="ECO:0000259" key="7">
    <source>
        <dbReference type="Pfam" id="PF03168"/>
    </source>
</evidence>
<keyword evidence="2 6" id="KW-0812">Transmembrane</keyword>
<evidence type="ECO:0000256" key="3">
    <source>
        <dbReference type="ARBA" id="ARBA00022989"/>
    </source>
</evidence>
<protein>
    <recommendedName>
        <fullName evidence="7">Late embryogenesis abundant protein LEA-2 subgroup domain-containing protein</fullName>
    </recommendedName>
</protein>
<feature type="domain" description="Late embryogenesis abundant protein LEA-2 subgroup" evidence="7">
    <location>
        <begin position="149"/>
        <end position="248"/>
    </location>
</feature>
<dbReference type="GO" id="GO:0005886">
    <property type="term" value="C:plasma membrane"/>
    <property type="evidence" value="ECO:0007669"/>
    <property type="project" value="TreeGrafter"/>
</dbReference>
<sequence>MLTDKQGIEEVNELGSRTATPGASRCNSASRMNKNGSRSHIYPHEPSPLHFTQLYYPKATVFMPSPATHLKSRRHGYLASSIRCCCCSLFAALCSVLLTACTLIGLTVFITWLVLRPITPPRYSIDTVKFKSIEVITSSNTLNADVDYTITANNPNHRLGFRYDRMEFETSYRGYVFGRSAVAAFYQGHKNVSMFTSGFVVEGFTFAPDRFGKELSTEWNGGSVAFHLRGSAKIRVKVGVITSMAVNVLVDCDFAVKVPSGNVTNKICTLTR</sequence>
<dbReference type="OrthoDB" id="1889094at2759"/>